<evidence type="ECO:0000313" key="9">
    <source>
        <dbReference type="Proteomes" id="UP001591681"/>
    </source>
</evidence>
<dbReference type="Proteomes" id="UP001591681">
    <property type="component" value="Unassembled WGS sequence"/>
</dbReference>
<evidence type="ECO:0000256" key="7">
    <source>
        <dbReference type="ARBA" id="ARBA00035179"/>
    </source>
</evidence>
<comment type="similarity">
    <text evidence="6">Belongs to the mitochondrion-specific ribosomal protein mL54 family.</text>
</comment>
<dbReference type="AlphaFoldDB" id="A0ABD1JSH6"/>
<accession>A0ABD1JSH6</accession>
<dbReference type="GO" id="GO:0005739">
    <property type="term" value="C:mitochondrion"/>
    <property type="evidence" value="ECO:0007669"/>
    <property type="project" value="UniProtKB-SubCell"/>
</dbReference>
<dbReference type="PANTHER" id="PTHR28595:SF1">
    <property type="entry name" value="LARGE RIBOSOMAL SUBUNIT PROTEIN ML54"/>
    <property type="match status" value="1"/>
</dbReference>
<evidence type="ECO:0000256" key="5">
    <source>
        <dbReference type="ARBA" id="ARBA00023274"/>
    </source>
</evidence>
<evidence type="ECO:0000256" key="1">
    <source>
        <dbReference type="ARBA" id="ARBA00004173"/>
    </source>
</evidence>
<comment type="subcellular location">
    <subcellularLocation>
        <location evidence="1">Mitochondrion</location>
    </subcellularLocation>
</comment>
<comment type="caution">
    <text evidence="8">The sequence shown here is derived from an EMBL/GenBank/DDBJ whole genome shotgun (WGS) entry which is preliminary data.</text>
</comment>
<dbReference type="Pfam" id="PF08561">
    <property type="entry name" value="Ribosomal_L37"/>
    <property type="match status" value="1"/>
</dbReference>
<evidence type="ECO:0000256" key="6">
    <source>
        <dbReference type="ARBA" id="ARBA00033752"/>
    </source>
</evidence>
<proteinExistence type="inferred from homology"/>
<dbReference type="EMBL" id="JBHFQA010000012">
    <property type="protein sequence ID" value="KAL2089817.1"/>
    <property type="molecule type" value="Genomic_DNA"/>
</dbReference>
<keyword evidence="9" id="KW-1185">Reference proteome</keyword>
<keyword evidence="4" id="KW-0496">Mitochondrion</keyword>
<evidence type="ECO:0000256" key="2">
    <source>
        <dbReference type="ARBA" id="ARBA00022946"/>
    </source>
</evidence>
<dbReference type="InterPro" id="IPR013870">
    <property type="entry name" value="Ribosomal_mL54"/>
</dbReference>
<gene>
    <name evidence="8" type="ORF">ACEWY4_014505</name>
</gene>
<evidence type="ECO:0000256" key="3">
    <source>
        <dbReference type="ARBA" id="ARBA00022980"/>
    </source>
</evidence>
<organism evidence="8 9">
    <name type="scientific">Coilia grayii</name>
    <name type="common">Gray's grenadier anchovy</name>
    <dbReference type="NCBI Taxonomy" id="363190"/>
    <lineage>
        <taxon>Eukaryota</taxon>
        <taxon>Metazoa</taxon>
        <taxon>Chordata</taxon>
        <taxon>Craniata</taxon>
        <taxon>Vertebrata</taxon>
        <taxon>Euteleostomi</taxon>
        <taxon>Actinopterygii</taxon>
        <taxon>Neopterygii</taxon>
        <taxon>Teleostei</taxon>
        <taxon>Clupei</taxon>
        <taxon>Clupeiformes</taxon>
        <taxon>Clupeoidei</taxon>
        <taxon>Engraulidae</taxon>
        <taxon>Coilinae</taxon>
        <taxon>Coilia</taxon>
    </lineage>
</organism>
<dbReference type="GO" id="GO:0005840">
    <property type="term" value="C:ribosome"/>
    <property type="evidence" value="ECO:0007669"/>
    <property type="project" value="UniProtKB-KW"/>
</dbReference>
<keyword evidence="2" id="KW-0809">Transit peptide</keyword>
<keyword evidence="3" id="KW-0689">Ribosomal protein</keyword>
<dbReference type="PANTHER" id="PTHR28595">
    <property type="entry name" value="39S RIBOSOMAL PROTEIN L54, MITOCHONDRIAL"/>
    <property type="match status" value="1"/>
</dbReference>
<evidence type="ECO:0000256" key="4">
    <source>
        <dbReference type="ARBA" id="ARBA00023128"/>
    </source>
</evidence>
<reference evidence="8 9" key="1">
    <citation type="submission" date="2024-09" db="EMBL/GenBank/DDBJ databases">
        <title>A chromosome-level genome assembly of Gray's grenadier anchovy, Coilia grayii.</title>
        <authorList>
            <person name="Fu Z."/>
        </authorList>
    </citation>
    <scope>NUCLEOTIDE SEQUENCE [LARGE SCALE GENOMIC DNA]</scope>
    <source>
        <strain evidence="8">G4</strain>
        <tissue evidence="8">Muscle</tissue>
    </source>
</reference>
<protein>
    <recommendedName>
        <fullName evidence="7">Large ribosomal subunit protein mL54</fullName>
    </recommendedName>
</protein>
<name>A0ABD1JSH6_9TELE</name>
<keyword evidence="5" id="KW-0687">Ribonucleoprotein</keyword>
<dbReference type="GO" id="GO:1990904">
    <property type="term" value="C:ribonucleoprotein complex"/>
    <property type="evidence" value="ECO:0007669"/>
    <property type="project" value="UniProtKB-KW"/>
</dbReference>
<sequence>MANNVLWCCVKTLNCRIVGVYAERFVSSPLSVCQTRGYAKKVAAKAKGKGMAKEAFKAPEVCKDPVRLTTHAVGVNVFKQGEDPALKSPEEYPEWLFQLSLGPPKKLSDLDPDSREYWKLLRKEHMWRFNRLHKGRKM</sequence>
<evidence type="ECO:0000313" key="8">
    <source>
        <dbReference type="EMBL" id="KAL2089817.1"/>
    </source>
</evidence>